<dbReference type="OrthoDB" id="416253at2759"/>
<dbReference type="EMBL" id="SKBQ01000075">
    <property type="protein sequence ID" value="TPX08707.1"/>
    <property type="molecule type" value="Genomic_DNA"/>
</dbReference>
<dbReference type="PRINTS" id="PR00069">
    <property type="entry name" value="ALDKETRDTASE"/>
</dbReference>
<keyword evidence="1" id="KW-0560">Oxidoreductase</keyword>
<dbReference type="AlphaFoldDB" id="A0A507AN48"/>
<protein>
    <recommendedName>
        <fullName evidence="5">NADP-dependent oxidoreductase domain-containing protein</fullName>
    </recommendedName>
</protein>
<evidence type="ECO:0000259" key="5">
    <source>
        <dbReference type="Pfam" id="PF00248"/>
    </source>
</evidence>
<dbReference type="GO" id="GO:0016616">
    <property type="term" value="F:oxidoreductase activity, acting on the CH-OH group of donors, NAD or NADP as acceptor"/>
    <property type="evidence" value="ECO:0007669"/>
    <property type="project" value="UniProtKB-ARBA"/>
</dbReference>
<feature type="active site" description="Proton donor" evidence="2">
    <location>
        <position position="56"/>
    </location>
</feature>
<dbReference type="PANTHER" id="PTHR11732">
    <property type="entry name" value="ALDO/KETO REDUCTASE"/>
    <property type="match status" value="1"/>
</dbReference>
<name>A0A507AN48_9PEZI</name>
<reference evidence="6 7" key="1">
    <citation type="submission" date="2019-06" db="EMBL/GenBank/DDBJ databases">
        <title>Draft genome sequence of the filamentous fungus Phialemoniopsis curvata isolated from diesel fuel.</title>
        <authorList>
            <person name="Varaljay V.A."/>
            <person name="Lyon W.J."/>
            <person name="Crouch A.L."/>
            <person name="Drake C.E."/>
            <person name="Hollomon J.M."/>
            <person name="Nadeau L.J."/>
            <person name="Nunn H.S."/>
            <person name="Stevenson B.S."/>
            <person name="Bojanowski C.L."/>
            <person name="Crookes-Goodson W.J."/>
        </authorList>
    </citation>
    <scope>NUCLEOTIDE SEQUENCE [LARGE SCALE GENOMIC DNA]</scope>
    <source>
        <strain evidence="6 7">D216</strain>
    </source>
</reference>
<dbReference type="InterPro" id="IPR036812">
    <property type="entry name" value="NAD(P)_OxRdtase_dom_sf"/>
</dbReference>
<comment type="caution">
    <text evidence="6">The sequence shown here is derived from an EMBL/GenBank/DDBJ whole genome shotgun (WGS) entry which is preliminary data.</text>
</comment>
<dbReference type="InterPro" id="IPR018170">
    <property type="entry name" value="Aldo/ket_reductase_CS"/>
</dbReference>
<dbReference type="SUPFAM" id="SSF51430">
    <property type="entry name" value="NAD(P)-linked oxidoreductase"/>
    <property type="match status" value="1"/>
</dbReference>
<evidence type="ECO:0000256" key="1">
    <source>
        <dbReference type="ARBA" id="ARBA00023002"/>
    </source>
</evidence>
<evidence type="ECO:0000313" key="7">
    <source>
        <dbReference type="Proteomes" id="UP000319257"/>
    </source>
</evidence>
<dbReference type="STRING" id="1093900.A0A507AN48"/>
<sequence length="327" mass="36923">MSTRLARYKGKVLELNNGYIMPALGLGTFQDPDEQETAVYTALKCGYRHIDTAYFYGTERQVGRGIRRSGVPREEIFLTTKLWNNAHHPDDVEPALDESLKALGTDYVDLYLMHFPCAFKRGPELLPFDENGKLIPEPSIHFVDTWRAMEMLVKAGKARAIGVSNFSKAEIERLLEEGSVVPAVHQMEMHPYLQQPEFASWLNEKGIRIVQFSPCANLNPFYSEASRAKDSARMTRLVHHPVMLEVAKKHGRSAIQIALAWAIQNGRSVIPKSTIEWQIRENAEAGLITLDQEDLDKIERLDCKARFNDPSVKFGYKLHSGLDGAAP</sequence>
<organism evidence="6 7">
    <name type="scientific">Thyridium curvatum</name>
    <dbReference type="NCBI Taxonomy" id="1093900"/>
    <lineage>
        <taxon>Eukaryota</taxon>
        <taxon>Fungi</taxon>
        <taxon>Dikarya</taxon>
        <taxon>Ascomycota</taxon>
        <taxon>Pezizomycotina</taxon>
        <taxon>Sordariomycetes</taxon>
        <taxon>Sordariomycetidae</taxon>
        <taxon>Thyridiales</taxon>
        <taxon>Thyridiaceae</taxon>
        <taxon>Thyridium</taxon>
    </lineage>
</organism>
<dbReference type="InParanoid" id="A0A507AN48"/>
<evidence type="ECO:0000313" key="6">
    <source>
        <dbReference type="EMBL" id="TPX08707.1"/>
    </source>
</evidence>
<dbReference type="Pfam" id="PF00248">
    <property type="entry name" value="Aldo_ket_red"/>
    <property type="match status" value="1"/>
</dbReference>
<evidence type="ECO:0000256" key="3">
    <source>
        <dbReference type="PIRSR" id="PIRSR000097-2"/>
    </source>
</evidence>
<dbReference type="GeneID" id="41977343"/>
<feature type="site" description="Lowers pKa of active site Tyr" evidence="4">
    <location>
        <position position="81"/>
    </location>
</feature>
<dbReference type="FunFam" id="3.20.20.100:FF:000002">
    <property type="entry name" value="2,5-diketo-D-gluconic acid reductase A"/>
    <property type="match status" value="1"/>
</dbReference>
<evidence type="ECO:0000256" key="4">
    <source>
        <dbReference type="PIRSR" id="PIRSR000097-3"/>
    </source>
</evidence>
<dbReference type="PROSITE" id="PS00798">
    <property type="entry name" value="ALDOKETO_REDUCTASE_1"/>
    <property type="match status" value="1"/>
</dbReference>
<accession>A0A507AN48</accession>
<evidence type="ECO:0000256" key="2">
    <source>
        <dbReference type="PIRSR" id="PIRSR000097-1"/>
    </source>
</evidence>
<proteinExistence type="predicted"/>
<dbReference type="Gene3D" id="3.20.20.100">
    <property type="entry name" value="NADP-dependent oxidoreductase domain"/>
    <property type="match status" value="1"/>
</dbReference>
<dbReference type="InterPro" id="IPR023210">
    <property type="entry name" value="NADP_OxRdtase_dom"/>
</dbReference>
<keyword evidence="7" id="KW-1185">Reference proteome</keyword>
<dbReference type="PIRSF" id="PIRSF000097">
    <property type="entry name" value="AKR"/>
    <property type="match status" value="1"/>
</dbReference>
<dbReference type="Proteomes" id="UP000319257">
    <property type="component" value="Unassembled WGS sequence"/>
</dbReference>
<feature type="binding site" evidence="3">
    <location>
        <position position="114"/>
    </location>
    <ligand>
        <name>substrate</name>
    </ligand>
</feature>
<dbReference type="PROSITE" id="PS00062">
    <property type="entry name" value="ALDOKETO_REDUCTASE_2"/>
    <property type="match status" value="1"/>
</dbReference>
<gene>
    <name evidence="6" type="ORF">E0L32_009896</name>
</gene>
<feature type="domain" description="NADP-dependent oxidoreductase" evidence="5">
    <location>
        <begin position="28"/>
        <end position="301"/>
    </location>
</feature>
<dbReference type="RefSeq" id="XP_030990418.1">
    <property type="nucleotide sequence ID" value="XM_031144909.1"/>
</dbReference>
<dbReference type="InterPro" id="IPR020471">
    <property type="entry name" value="AKR"/>
</dbReference>
<dbReference type="CDD" id="cd19071">
    <property type="entry name" value="AKR_AKR1-5-like"/>
    <property type="match status" value="1"/>
</dbReference>
<dbReference type="PROSITE" id="PS50890">
    <property type="entry name" value="PUA"/>
    <property type="match status" value="1"/>
</dbReference>